<comment type="similarity">
    <text evidence="1">Belongs to the TrbG/VirB9 family.</text>
</comment>
<dbReference type="Pfam" id="PF03524">
    <property type="entry name" value="CagX"/>
    <property type="match status" value="1"/>
</dbReference>
<evidence type="ECO:0000256" key="3">
    <source>
        <dbReference type="SAM" id="SignalP"/>
    </source>
</evidence>
<evidence type="ECO:0000256" key="1">
    <source>
        <dbReference type="ARBA" id="ARBA00006135"/>
    </source>
</evidence>
<dbReference type="RefSeq" id="WP_077586973.1">
    <property type="nucleotide sequence ID" value="NZ_MLAE01000034.1"/>
</dbReference>
<dbReference type="InterPro" id="IPR033645">
    <property type="entry name" value="VirB9/CagX/TrbG_C"/>
</dbReference>
<dbReference type="AlphaFoldDB" id="A0A1V3KL18"/>
<gene>
    <name evidence="4" type="ORF">BKG96_07525</name>
</gene>
<evidence type="ECO:0000256" key="2">
    <source>
        <dbReference type="ARBA" id="ARBA00022729"/>
    </source>
</evidence>
<dbReference type="Gene3D" id="2.60.40.2500">
    <property type="match status" value="1"/>
</dbReference>
<evidence type="ECO:0000313" key="4">
    <source>
        <dbReference type="EMBL" id="OOF77863.1"/>
    </source>
</evidence>
<sequence>MMKKLIFSTLALCLFSQFTYAEATPKSTQYDSRIRNVVYNPDNVTRINVASGAATLIQFHSSEFISEVEGGLGLGDAEAWTVNVKGNNIWIKPTDVEPDTNLTIVTNKRTYLFNLVSVKNRNSAYWGIRFSYPDMQKTAISPWARPCQGGTYNYRYFVQGEEKDKKIFPLEVWDNGIFTCFKFPIGNDLPVIFKKLPDGKEGLVNSHVENDYIVIHEINDEYRIRLGDLVVGVKTDKLKARQAMNGTTNGKTREVIDE</sequence>
<dbReference type="Proteomes" id="UP000189114">
    <property type="component" value="Unassembled WGS sequence"/>
</dbReference>
<protein>
    <submittedName>
        <fullName evidence="4">Conjugal transfer protein TraH</fullName>
    </submittedName>
</protein>
<reference evidence="5" key="1">
    <citation type="submission" date="2016-10" db="EMBL/GenBank/DDBJ databases">
        <title>Rodentibacter gen. nov. and new species.</title>
        <authorList>
            <person name="Christensen H."/>
        </authorList>
    </citation>
    <scope>NUCLEOTIDE SEQUENCE [LARGE SCALE GENOMIC DNA]</scope>
    <source>
        <strain evidence="5">Ppn152</strain>
    </source>
</reference>
<evidence type="ECO:0000313" key="5">
    <source>
        <dbReference type="Proteomes" id="UP000189114"/>
    </source>
</evidence>
<dbReference type="InterPro" id="IPR038161">
    <property type="entry name" value="VirB9/CagX/TrbG_C_sf"/>
</dbReference>
<accession>A0A1V3KL18</accession>
<dbReference type="CDD" id="cd06911">
    <property type="entry name" value="VirB9_CagX_TrbG"/>
    <property type="match status" value="1"/>
</dbReference>
<dbReference type="EMBL" id="MLAE01000034">
    <property type="protein sequence ID" value="OOF77863.1"/>
    <property type="molecule type" value="Genomic_DNA"/>
</dbReference>
<keyword evidence="2 3" id="KW-0732">Signal</keyword>
<dbReference type="InterPro" id="IPR010258">
    <property type="entry name" value="Conjugal_tfr_TrbG/VirB9/CagX"/>
</dbReference>
<name>A0A1V3KL18_9PAST</name>
<comment type="caution">
    <text evidence="4">The sequence shown here is derived from an EMBL/GenBank/DDBJ whole genome shotgun (WGS) entry which is preliminary data.</text>
</comment>
<proteinExistence type="inferred from homology"/>
<feature type="signal peptide" evidence="3">
    <location>
        <begin position="1"/>
        <end position="23"/>
    </location>
</feature>
<organism evidence="4 5">
    <name type="scientific">Rodentibacter caecimuris</name>
    <dbReference type="NCBI Taxonomy" id="1796644"/>
    <lineage>
        <taxon>Bacteria</taxon>
        <taxon>Pseudomonadati</taxon>
        <taxon>Pseudomonadota</taxon>
        <taxon>Gammaproteobacteria</taxon>
        <taxon>Pasteurellales</taxon>
        <taxon>Pasteurellaceae</taxon>
        <taxon>Rodentibacter</taxon>
    </lineage>
</organism>
<feature type="chain" id="PRO_5012483000" evidence="3">
    <location>
        <begin position="24"/>
        <end position="258"/>
    </location>
</feature>